<evidence type="ECO:0000313" key="2">
    <source>
        <dbReference type="Proteomes" id="UP000789366"/>
    </source>
</evidence>
<accession>A0ACA9N2L9</accession>
<proteinExistence type="predicted"/>
<sequence length="77" mass="8324">QLYSEPPQLGPSHSEPLHLGPSHSGPSYSKTETLKKKIKSAFSVTPCAEEAFVSETSFVEVSCAEEAFSSLALWLLV</sequence>
<reference evidence="1" key="1">
    <citation type="submission" date="2021-06" db="EMBL/GenBank/DDBJ databases">
        <authorList>
            <person name="Kallberg Y."/>
            <person name="Tangrot J."/>
            <person name="Rosling A."/>
        </authorList>
    </citation>
    <scope>NUCLEOTIDE SEQUENCE</scope>
    <source>
        <strain evidence="1">28 12/20/2015</strain>
    </source>
</reference>
<gene>
    <name evidence="1" type="ORF">SPELUC_LOCUS7847</name>
</gene>
<organism evidence="1 2">
    <name type="scientific">Cetraspora pellucida</name>
    <dbReference type="NCBI Taxonomy" id="1433469"/>
    <lineage>
        <taxon>Eukaryota</taxon>
        <taxon>Fungi</taxon>
        <taxon>Fungi incertae sedis</taxon>
        <taxon>Mucoromycota</taxon>
        <taxon>Glomeromycotina</taxon>
        <taxon>Glomeromycetes</taxon>
        <taxon>Diversisporales</taxon>
        <taxon>Gigasporaceae</taxon>
        <taxon>Cetraspora</taxon>
    </lineage>
</organism>
<name>A0ACA9N2L9_9GLOM</name>
<feature type="non-terminal residue" evidence="1">
    <location>
        <position position="1"/>
    </location>
</feature>
<protein>
    <submittedName>
        <fullName evidence="1">1634_t:CDS:1</fullName>
    </submittedName>
</protein>
<comment type="caution">
    <text evidence="1">The sequence shown here is derived from an EMBL/GenBank/DDBJ whole genome shotgun (WGS) entry which is preliminary data.</text>
</comment>
<keyword evidence="2" id="KW-1185">Reference proteome</keyword>
<dbReference type="Proteomes" id="UP000789366">
    <property type="component" value="Unassembled WGS sequence"/>
</dbReference>
<evidence type="ECO:0000313" key="1">
    <source>
        <dbReference type="EMBL" id="CAG8620401.1"/>
    </source>
</evidence>
<dbReference type="EMBL" id="CAJVPW010010900">
    <property type="protein sequence ID" value="CAG8620401.1"/>
    <property type="molecule type" value="Genomic_DNA"/>
</dbReference>